<dbReference type="PANTHER" id="PTHR19411:SF0">
    <property type="entry name" value="PROTEIN BUD31 HOMOLOG"/>
    <property type="match status" value="1"/>
</dbReference>
<dbReference type="GO" id="GO:0000398">
    <property type="term" value="P:mRNA splicing, via spliceosome"/>
    <property type="evidence" value="ECO:0007669"/>
    <property type="project" value="TreeGrafter"/>
</dbReference>
<sequence>MTSWRNVLALYPPPNSNWKLVADALDAYERDMIALVTADGSGPASPKRAAWLWPLHRLHFRRNRLIYQKRFVERVLDWHTYQYLVRHRVADGELMAKWRRPGYRSLCSLMAVSRRTQRRTHSLCRVPLRKRQGAASLVPSAATGCLSCADEDCHDARTGEYLEPLWYDTPLPADWTSCAPSQRAALARAALRGAESMSE</sequence>
<dbReference type="InterPro" id="IPR001748">
    <property type="entry name" value="BUD31"/>
</dbReference>
<evidence type="ECO:0000256" key="2">
    <source>
        <dbReference type="ARBA" id="ARBA00005287"/>
    </source>
</evidence>
<evidence type="ECO:0000313" key="5">
    <source>
        <dbReference type="Proteomes" id="UP001301350"/>
    </source>
</evidence>
<keyword evidence="5" id="KW-1185">Reference proteome</keyword>
<evidence type="ECO:0000256" key="1">
    <source>
        <dbReference type="ARBA" id="ARBA00004123"/>
    </source>
</evidence>
<comment type="caution">
    <text evidence="4">The sequence shown here is derived from an EMBL/GenBank/DDBJ whole genome shotgun (WGS) entry which is preliminary data.</text>
</comment>
<comment type="similarity">
    <text evidence="2">Belongs to the BUD31 (G10) family.</text>
</comment>
<keyword evidence="3" id="KW-0539">Nucleus</keyword>
<evidence type="ECO:0000313" key="4">
    <source>
        <dbReference type="EMBL" id="KAK4538581.1"/>
    </source>
</evidence>
<dbReference type="Proteomes" id="UP001301350">
    <property type="component" value="Unassembled WGS sequence"/>
</dbReference>
<dbReference type="PANTHER" id="PTHR19411">
    <property type="entry name" value="PROTEIN BUD31-RELATED"/>
    <property type="match status" value="1"/>
</dbReference>
<evidence type="ECO:0000256" key="3">
    <source>
        <dbReference type="ARBA" id="ARBA00023242"/>
    </source>
</evidence>
<accession>A0AAV9J2I1</accession>
<organism evidence="4 5">
    <name type="scientific">Cyanidium caldarium</name>
    <name type="common">Red alga</name>
    <dbReference type="NCBI Taxonomy" id="2771"/>
    <lineage>
        <taxon>Eukaryota</taxon>
        <taxon>Rhodophyta</taxon>
        <taxon>Bangiophyceae</taxon>
        <taxon>Cyanidiales</taxon>
        <taxon>Cyanidiaceae</taxon>
        <taxon>Cyanidium</taxon>
    </lineage>
</organism>
<evidence type="ECO:0008006" key="6">
    <source>
        <dbReference type="Google" id="ProtNLM"/>
    </source>
</evidence>
<protein>
    <recommendedName>
        <fullName evidence="6">G10 protein</fullName>
    </recommendedName>
</protein>
<dbReference type="PRINTS" id="PR00322">
    <property type="entry name" value="G10"/>
</dbReference>
<proteinExistence type="inferred from homology"/>
<gene>
    <name evidence="4" type="ORF">CDCA_CDCA18G4606</name>
</gene>
<dbReference type="EMBL" id="JANCYW010000018">
    <property type="protein sequence ID" value="KAK4538581.1"/>
    <property type="molecule type" value="Genomic_DNA"/>
</dbReference>
<dbReference type="AlphaFoldDB" id="A0AAV9J2I1"/>
<dbReference type="Pfam" id="PF01125">
    <property type="entry name" value="BUD31"/>
    <property type="match status" value="1"/>
</dbReference>
<dbReference type="GO" id="GO:0005681">
    <property type="term" value="C:spliceosomal complex"/>
    <property type="evidence" value="ECO:0007669"/>
    <property type="project" value="TreeGrafter"/>
</dbReference>
<comment type="subcellular location">
    <subcellularLocation>
        <location evidence="1">Nucleus</location>
    </subcellularLocation>
</comment>
<name>A0AAV9J2I1_CYACA</name>
<reference evidence="4 5" key="1">
    <citation type="submission" date="2022-07" db="EMBL/GenBank/DDBJ databases">
        <title>Genome-wide signatures of adaptation to extreme environments.</title>
        <authorList>
            <person name="Cho C.H."/>
            <person name="Yoon H.S."/>
        </authorList>
    </citation>
    <scope>NUCLEOTIDE SEQUENCE [LARGE SCALE GENOMIC DNA]</scope>
    <source>
        <strain evidence="4 5">DBV 063 E5</strain>
    </source>
</reference>